<name>A0ABQ1V1L8_9NOCA</name>
<feature type="domain" description="YdbS-like PH" evidence="2">
    <location>
        <begin position="82"/>
        <end position="154"/>
    </location>
</feature>
<dbReference type="Proteomes" id="UP000632454">
    <property type="component" value="Unassembled WGS sequence"/>
</dbReference>
<feature type="transmembrane region" description="Helical" evidence="1">
    <location>
        <begin position="25"/>
        <end position="45"/>
    </location>
</feature>
<accession>A0ABQ1V1L8</accession>
<dbReference type="InterPro" id="IPR005182">
    <property type="entry name" value="YdbS-like_PH"/>
</dbReference>
<comment type="caution">
    <text evidence="3">The sequence shown here is derived from an EMBL/GenBank/DDBJ whole genome shotgun (WGS) entry which is preliminary data.</text>
</comment>
<dbReference type="RefSeq" id="WP_188490680.1">
    <property type="nucleotide sequence ID" value="NZ_BMCS01000002.1"/>
</dbReference>
<keyword evidence="4" id="KW-1185">Reference proteome</keyword>
<dbReference type="PANTHER" id="PTHR37938">
    <property type="entry name" value="BLL0215 PROTEIN"/>
    <property type="match status" value="1"/>
</dbReference>
<keyword evidence="1" id="KW-1133">Transmembrane helix</keyword>
<dbReference type="EMBL" id="BMCS01000002">
    <property type="protein sequence ID" value="GGF31312.1"/>
    <property type="molecule type" value="Genomic_DNA"/>
</dbReference>
<evidence type="ECO:0000313" key="3">
    <source>
        <dbReference type="EMBL" id="GGF31312.1"/>
    </source>
</evidence>
<keyword evidence="1" id="KW-0472">Membrane</keyword>
<keyword evidence="1" id="KW-0812">Transmembrane</keyword>
<dbReference type="Pfam" id="PF03703">
    <property type="entry name" value="bPH_2"/>
    <property type="match status" value="1"/>
</dbReference>
<feature type="transmembrane region" description="Helical" evidence="1">
    <location>
        <begin position="57"/>
        <end position="76"/>
    </location>
</feature>
<sequence length="171" mass="19195">MGYPENILADGEHVVLHRHPHWKCLVLPTIVFLLVTAAAGVAAGYLTSSSLSGTGELVVWVVIAVVWLALIVWFFLRPLISWRTTHFVLTDRRVTFRNGILTRSGIDIPLQRINSVEFRHGLVDRMLRTGTLIIESASDDPLSFDDIPQVEKVHSLLYHEVFDRGDGNVNT</sequence>
<reference evidence="4" key="1">
    <citation type="journal article" date="2019" name="Int. J. Syst. Evol. Microbiol.">
        <title>The Global Catalogue of Microorganisms (GCM) 10K type strain sequencing project: providing services to taxonomists for standard genome sequencing and annotation.</title>
        <authorList>
            <consortium name="The Broad Institute Genomics Platform"/>
            <consortium name="The Broad Institute Genome Sequencing Center for Infectious Disease"/>
            <person name="Wu L."/>
            <person name="Ma J."/>
        </authorList>
    </citation>
    <scope>NUCLEOTIDE SEQUENCE [LARGE SCALE GENOMIC DNA]</scope>
    <source>
        <strain evidence="4">CCM 7855</strain>
    </source>
</reference>
<evidence type="ECO:0000256" key="1">
    <source>
        <dbReference type="SAM" id="Phobius"/>
    </source>
</evidence>
<organism evidence="3 4">
    <name type="scientific">Williamsia phyllosphaerae</name>
    <dbReference type="NCBI Taxonomy" id="885042"/>
    <lineage>
        <taxon>Bacteria</taxon>
        <taxon>Bacillati</taxon>
        <taxon>Actinomycetota</taxon>
        <taxon>Actinomycetes</taxon>
        <taxon>Mycobacteriales</taxon>
        <taxon>Nocardiaceae</taxon>
        <taxon>Williamsia</taxon>
    </lineage>
</organism>
<dbReference type="PANTHER" id="PTHR37938:SF1">
    <property type="entry name" value="BLL0215 PROTEIN"/>
    <property type="match status" value="1"/>
</dbReference>
<gene>
    <name evidence="3" type="ORF">GCM10007298_28920</name>
</gene>
<evidence type="ECO:0000313" key="4">
    <source>
        <dbReference type="Proteomes" id="UP000632454"/>
    </source>
</evidence>
<evidence type="ECO:0000259" key="2">
    <source>
        <dbReference type="Pfam" id="PF03703"/>
    </source>
</evidence>
<protein>
    <recommendedName>
        <fullName evidence="2">YdbS-like PH domain-containing protein</fullName>
    </recommendedName>
</protein>
<proteinExistence type="predicted"/>